<accession>A0ABD5E2V8</accession>
<name>A0ABD5E2V8_9ACTN</name>
<dbReference type="EMBL" id="JAVRER010000007">
    <property type="protein sequence ID" value="MDT0415132.1"/>
    <property type="molecule type" value="Genomic_DNA"/>
</dbReference>
<keyword evidence="2 4" id="KW-0238">DNA-binding</keyword>
<comment type="caution">
    <text evidence="6">The sequence shown here is derived from an EMBL/GenBank/DDBJ whole genome shotgun (WGS) entry which is preliminary data.</text>
</comment>
<dbReference type="PROSITE" id="PS50977">
    <property type="entry name" value="HTH_TETR_2"/>
    <property type="match status" value="1"/>
</dbReference>
<evidence type="ECO:0000256" key="3">
    <source>
        <dbReference type="ARBA" id="ARBA00023163"/>
    </source>
</evidence>
<dbReference type="RefSeq" id="WP_093854027.1">
    <property type="nucleotide sequence ID" value="NZ_JAVRER010000007.1"/>
</dbReference>
<dbReference type="AlphaFoldDB" id="A0ABD5E2V8"/>
<dbReference type="PROSITE" id="PS01081">
    <property type="entry name" value="HTH_TETR_1"/>
    <property type="match status" value="1"/>
</dbReference>
<dbReference type="SUPFAM" id="SSF46689">
    <property type="entry name" value="Homeodomain-like"/>
    <property type="match status" value="1"/>
</dbReference>
<feature type="DNA-binding region" description="H-T-H motif" evidence="4">
    <location>
        <begin position="29"/>
        <end position="48"/>
    </location>
</feature>
<dbReference type="GO" id="GO:0006355">
    <property type="term" value="P:regulation of DNA-templated transcription"/>
    <property type="evidence" value="ECO:0007669"/>
    <property type="project" value="UniProtKB-ARBA"/>
</dbReference>
<dbReference type="InterPro" id="IPR023772">
    <property type="entry name" value="DNA-bd_HTH_TetR-type_CS"/>
</dbReference>
<dbReference type="InterPro" id="IPR009057">
    <property type="entry name" value="Homeodomain-like_sf"/>
</dbReference>
<dbReference type="Proteomes" id="UP001183607">
    <property type="component" value="Unassembled WGS sequence"/>
</dbReference>
<organism evidence="6 7">
    <name type="scientific">Streptomyces evansiae</name>
    <dbReference type="NCBI Taxonomy" id="3075535"/>
    <lineage>
        <taxon>Bacteria</taxon>
        <taxon>Bacillati</taxon>
        <taxon>Actinomycetota</taxon>
        <taxon>Actinomycetes</taxon>
        <taxon>Kitasatosporales</taxon>
        <taxon>Streptomycetaceae</taxon>
        <taxon>Streptomyces</taxon>
    </lineage>
</organism>
<proteinExistence type="predicted"/>
<reference evidence="7" key="1">
    <citation type="submission" date="2023-07" db="EMBL/GenBank/DDBJ databases">
        <title>30 novel species of actinomycetes from the DSMZ collection.</title>
        <authorList>
            <person name="Nouioui I."/>
        </authorList>
    </citation>
    <scope>NUCLEOTIDE SEQUENCE [LARGE SCALE GENOMIC DNA]</scope>
    <source>
        <strain evidence="7">DSM 41982</strain>
    </source>
</reference>
<keyword evidence="3" id="KW-0804">Transcription</keyword>
<dbReference type="PRINTS" id="PR00455">
    <property type="entry name" value="HTHTETR"/>
</dbReference>
<dbReference type="Gene3D" id="1.10.357.10">
    <property type="entry name" value="Tetracycline Repressor, domain 2"/>
    <property type="match status" value="1"/>
</dbReference>
<dbReference type="InterPro" id="IPR001647">
    <property type="entry name" value="HTH_TetR"/>
</dbReference>
<dbReference type="PANTHER" id="PTHR30055">
    <property type="entry name" value="HTH-TYPE TRANSCRIPTIONAL REGULATOR RUTR"/>
    <property type="match status" value="1"/>
</dbReference>
<dbReference type="GO" id="GO:0003677">
    <property type="term" value="F:DNA binding"/>
    <property type="evidence" value="ECO:0007669"/>
    <property type="project" value="UniProtKB-UniRule"/>
</dbReference>
<evidence type="ECO:0000313" key="7">
    <source>
        <dbReference type="Proteomes" id="UP001183607"/>
    </source>
</evidence>
<evidence type="ECO:0000256" key="4">
    <source>
        <dbReference type="PROSITE-ProRule" id="PRU00335"/>
    </source>
</evidence>
<sequence length="190" mass="19968">MARWEPNARERLVVAALDLFAEQGYDATTVRQIADRAGLTRTTFFRHFPDKREVLFAGQDTHARLLSEAIGTAPGAAGPLEAVGAGLDALAASFPAGRRDFGARLLAVVAHHPELCERAAFKHAGLAGAMAEALRTRGVPEPSASLAAELGARAFDTAYARWTAPDNAEPLGLLAGEALTELRDAAAALA</sequence>
<dbReference type="PANTHER" id="PTHR30055:SF238">
    <property type="entry name" value="MYCOFACTOCIN BIOSYNTHESIS TRANSCRIPTIONAL REGULATOR MFTR-RELATED"/>
    <property type="match status" value="1"/>
</dbReference>
<evidence type="ECO:0000313" key="6">
    <source>
        <dbReference type="EMBL" id="MDT0415132.1"/>
    </source>
</evidence>
<evidence type="ECO:0000256" key="2">
    <source>
        <dbReference type="ARBA" id="ARBA00023125"/>
    </source>
</evidence>
<evidence type="ECO:0000256" key="1">
    <source>
        <dbReference type="ARBA" id="ARBA00023015"/>
    </source>
</evidence>
<feature type="domain" description="HTH tetR-type" evidence="5">
    <location>
        <begin position="6"/>
        <end position="66"/>
    </location>
</feature>
<dbReference type="InterPro" id="IPR050109">
    <property type="entry name" value="HTH-type_TetR-like_transc_reg"/>
</dbReference>
<evidence type="ECO:0000259" key="5">
    <source>
        <dbReference type="PROSITE" id="PS50977"/>
    </source>
</evidence>
<dbReference type="Pfam" id="PF00440">
    <property type="entry name" value="TetR_N"/>
    <property type="match status" value="1"/>
</dbReference>
<protein>
    <submittedName>
        <fullName evidence="6">Helix-turn-helix domain-containing protein</fullName>
    </submittedName>
</protein>
<gene>
    <name evidence="6" type="ORF">RM574_06465</name>
</gene>
<keyword evidence="1" id="KW-0805">Transcription regulation</keyword>